<dbReference type="PANTHER" id="PTHR11064:SF109">
    <property type="entry name" value="NUCLEAR TRANSCRIPTION FACTOR Y SUBUNIT B-4"/>
    <property type="match status" value="1"/>
</dbReference>
<dbReference type="PRINTS" id="PR00615">
    <property type="entry name" value="CCAATSUBUNTA"/>
</dbReference>
<dbReference type="InterPro" id="IPR003958">
    <property type="entry name" value="CBFA_NFYB_domain"/>
</dbReference>
<feature type="domain" description="Transcription factor CBF/NF-Y/archaeal histone" evidence="5">
    <location>
        <begin position="29"/>
        <end position="93"/>
    </location>
</feature>
<dbReference type="GO" id="GO:0016602">
    <property type="term" value="C:CCAAT-binding factor complex"/>
    <property type="evidence" value="ECO:0007669"/>
    <property type="project" value="InterPro"/>
</dbReference>
<gene>
    <name evidence="6" type="primary">NFY2</name>
    <name evidence="6" type="ORF">AXF42_Ash001045</name>
</gene>
<name>A0A2I0ATU9_9ASPA</name>
<keyword evidence="7" id="KW-1185">Reference proteome</keyword>
<protein>
    <submittedName>
        <fullName evidence="6">Nuclear transcription factor Y subunit B</fullName>
    </submittedName>
</protein>
<organism evidence="6 7">
    <name type="scientific">Apostasia shenzhenica</name>
    <dbReference type="NCBI Taxonomy" id="1088818"/>
    <lineage>
        <taxon>Eukaryota</taxon>
        <taxon>Viridiplantae</taxon>
        <taxon>Streptophyta</taxon>
        <taxon>Embryophyta</taxon>
        <taxon>Tracheophyta</taxon>
        <taxon>Spermatophyta</taxon>
        <taxon>Magnoliopsida</taxon>
        <taxon>Liliopsida</taxon>
        <taxon>Asparagales</taxon>
        <taxon>Orchidaceae</taxon>
        <taxon>Apostasioideae</taxon>
        <taxon>Apostasia</taxon>
    </lineage>
</organism>
<reference evidence="6 7" key="1">
    <citation type="journal article" date="2017" name="Nature">
        <title>The Apostasia genome and the evolution of orchids.</title>
        <authorList>
            <person name="Zhang G.Q."/>
            <person name="Liu K.W."/>
            <person name="Li Z."/>
            <person name="Lohaus R."/>
            <person name="Hsiao Y.Y."/>
            <person name="Niu S.C."/>
            <person name="Wang J.Y."/>
            <person name="Lin Y.C."/>
            <person name="Xu Q."/>
            <person name="Chen L.J."/>
            <person name="Yoshida K."/>
            <person name="Fujiwara S."/>
            <person name="Wang Z.W."/>
            <person name="Zhang Y.Q."/>
            <person name="Mitsuda N."/>
            <person name="Wang M."/>
            <person name="Liu G.H."/>
            <person name="Pecoraro L."/>
            <person name="Huang H.X."/>
            <person name="Xiao X.J."/>
            <person name="Lin M."/>
            <person name="Wu X.Y."/>
            <person name="Wu W.L."/>
            <person name="Chen Y.Y."/>
            <person name="Chang S.B."/>
            <person name="Sakamoto S."/>
            <person name="Ohme-Takagi M."/>
            <person name="Yagi M."/>
            <person name="Zeng S.J."/>
            <person name="Shen C.Y."/>
            <person name="Yeh C.M."/>
            <person name="Luo Y.B."/>
            <person name="Tsai W.C."/>
            <person name="Van de Peer Y."/>
            <person name="Liu Z.J."/>
        </authorList>
    </citation>
    <scope>NUCLEOTIDE SEQUENCE [LARGE SCALE GENOMIC DNA]</scope>
    <source>
        <strain evidence="7">cv. Shenzhen</strain>
        <tissue evidence="6">Stem</tissue>
    </source>
</reference>
<dbReference type="PANTHER" id="PTHR11064">
    <property type="entry name" value="CCAAT-BINDING TRANSCRIPTION FACTOR-RELATED"/>
    <property type="match status" value="1"/>
</dbReference>
<evidence type="ECO:0000259" key="5">
    <source>
        <dbReference type="Pfam" id="PF00808"/>
    </source>
</evidence>
<evidence type="ECO:0000256" key="3">
    <source>
        <dbReference type="ARBA" id="ARBA00023163"/>
    </source>
</evidence>
<dbReference type="Proteomes" id="UP000236161">
    <property type="component" value="Unassembled WGS sequence"/>
</dbReference>
<evidence type="ECO:0000256" key="4">
    <source>
        <dbReference type="SAM" id="MobiDB-lite"/>
    </source>
</evidence>
<evidence type="ECO:0000256" key="1">
    <source>
        <dbReference type="ARBA" id="ARBA00009053"/>
    </source>
</evidence>
<dbReference type="OrthoDB" id="386949at2759"/>
<dbReference type="Pfam" id="PF00808">
    <property type="entry name" value="CBFD_NFYB_HMF"/>
    <property type="match status" value="1"/>
</dbReference>
<dbReference type="STRING" id="1088818.A0A2I0ATU9"/>
<evidence type="ECO:0000313" key="6">
    <source>
        <dbReference type="EMBL" id="PKA58952.1"/>
    </source>
</evidence>
<accession>A0A2I0ATU9</accession>
<proteinExistence type="inferred from homology"/>
<dbReference type="GO" id="GO:0046982">
    <property type="term" value="F:protein heterodimerization activity"/>
    <property type="evidence" value="ECO:0007669"/>
    <property type="project" value="InterPro"/>
</dbReference>
<dbReference type="SUPFAM" id="SSF47113">
    <property type="entry name" value="Histone-fold"/>
    <property type="match status" value="1"/>
</dbReference>
<evidence type="ECO:0000313" key="7">
    <source>
        <dbReference type="Proteomes" id="UP000236161"/>
    </source>
</evidence>
<dbReference type="Gene3D" id="1.10.20.10">
    <property type="entry name" value="Histone, subunit A"/>
    <property type="match status" value="1"/>
</dbReference>
<dbReference type="EMBL" id="KZ451950">
    <property type="protein sequence ID" value="PKA58952.1"/>
    <property type="molecule type" value="Genomic_DNA"/>
</dbReference>
<dbReference type="InterPro" id="IPR027113">
    <property type="entry name" value="Transc_fact_NFYB/HAP3"/>
</dbReference>
<feature type="region of interest" description="Disordered" evidence="4">
    <location>
        <begin position="1"/>
        <end position="21"/>
    </location>
</feature>
<dbReference type="GO" id="GO:0001228">
    <property type="term" value="F:DNA-binding transcription activator activity, RNA polymerase II-specific"/>
    <property type="evidence" value="ECO:0007669"/>
    <property type="project" value="InterPro"/>
</dbReference>
<evidence type="ECO:0000256" key="2">
    <source>
        <dbReference type="ARBA" id="ARBA00023015"/>
    </source>
</evidence>
<keyword evidence="3" id="KW-0804">Transcription</keyword>
<dbReference type="GO" id="GO:0000978">
    <property type="term" value="F:RNA polymerase II cis-regulatory region sequence-specific DNA binding"/>
    <property type="evidence" value="ECO:0007669"/>
    <property type="project" value="TreeGrafter"/>
</dbReference>
<dbReference type="AlphaFoldDB" id="A0A2I0ATU9"/>
<keyword evidence="2" id="KW-0805">Transcription regulation</keyword>
<dbReference type="InterPro" id="IPR009072">
    <property type="entry name" value="Histone-fold"/>
</dbReference>
<dbReference type="CDD" id="cd22907">
    <property type="entry name" value="HFD_NFYB"/>
    <property type="match status" value="1"/>
</dbReference>
<feature type="compositionally biased region" description="Polar residues" evidence="4">
    <location>
        <begin position="1"/>
        <end position="13"/>
    </location>
</feature>
<sequence>MAGPSPESSTSGDHGNDAVVGGMREHDRFLPIVGIGRIMRKAIPENGKIAREAKEFVQECVTEFISFITSEAVDKCQKEERKTITGDDLVWALSSLGFEEYVEPLKLYLQLYREVIVSLC</sequence>
<comment type="similarity">
    <text evidence="1">Belongs to the NFYB/HAP3 subunit family.</text>
</comment>